<sequence>MNINDLVWDMTQSLHDDVPYKIVAIHGDEAVIERTQLLNGMLFVNQSIKLSSLKLIV</sequence>
<organism evidence="1 2">
    <name type="scientific">Mucilaginibacter boryungensis</name>
    <dbReference type="NCBI Taxonomy" id="768480"/>
    <lineage>
        <taxon>Bacteria</taxon>
        <taxon>Pseudomonadati</taxon>
        <taxon>Bacteroidota</taxon>
        <taxon>Sphingobacteriia</taxon>
        <taxon>Sphingobacteriales</taxon>
        <taxon>Sphingobacteriaceae</taxon>
        <taxon>Mucilaginibacter</taxon>
    </lineage>
</organism>
<dbReference type="RefSeq" id="WP_194108104.1">
    <property type="nucleotide sequence ID" value="NZ_JADFFM010000002.1"/>
</dbReference>
<reference evidence="1 2" key="1">
    <citation type="submission" date="2020-10" db="EMBL/GenBank/DDBJ databases">
        <title>Mucilaginibacter mali sp. nov., isolated from rhizosphere soil of apple orchard.</title>
        <authorList>
            <person name="Lee J.-S."/>
            <person name="Kim H.S."/>
            <person name="Kim J.-S."/>
        </authorList>
    </citation>
    <scope>NUCLEOTIDE SEQUENCE [LARGE SCALE GENOMIC DNA]</scope>
    <source>
        <strain evidence="1 2">KCTC 23157</strain>
    </source>
</reference>
<proteinExistence type="predicted"/>
<evidence type="ECO:0000313" key="1">
    <source>
        <dbReference type="EMBL" id="MBE9668717.1"/>
    </source>
</evidence>
<evidence type="ECO:0000313" key="2">
    <source>
        <dbReference type="Proteomes" id="UP000632774"/>
    </source>
</evidence>
<protein>
    <submittedName>
        <fullName evidence="1">Uncharacterized protein</fullName>
    </submittedName>
</protein>
<dbReference type="Proteomes" id="UP000632774">
    <property type="component" value="Unassembled WGS sequence"/>
</dbReference>
<keyword evidence="2" id="KW-1185">Reference proteome</keyword>
<accession>A0ABR9XMY3</accession>
<gene>
    <name evidence="1" type="ORF">IRJ18_20280</name>
</gene>
<name>A0ABR9XMY3_9SPHI</name>
<dbReference type="EMBL" id="JADFFM010000002">
    <property type="protein sequence ID" value="MBE9668717.1"/>
    <property type="molecule type" value="Genomic_DNA"/>
</dbReference>
<comment type="caution">
    <text evidence="1">The sequence shown here is derived from an EMBL/GenBank/DDBJ whole genome shotgun (WGS) entry which is preliminary data.</text>
</comment>